<keyword evidence="1" id="KW-0596">Phosphopantetheine</keyword>
<evidence type="ECO:0000313" key="4">
    <source>
        <dbReference type="EMBL" id="CAH1201509.1"/>
    </source>
</evidence>
<accession>A0ABM9C1F3</accession>
<evidence type="ECO:0000256" key="1">
    <source>
        <dbReference type="ARBA" id="ARBA00022450"/>
    </source>
</evidence>
<dbReference type="InterPro" id="IPR036291">
    <property type="entry name" value="NAD(P)-bd_dom_sf"/>
</dbReference>
<keyword evidence="2" id="KW-0597">Phosphoprotein</keyword>
<feature type="domain" description="Ketoreductase" evidence="3">
    <location>
        <begin position="251"/>
        <end position="473"/>
    </location>
</feature>
<reference evidence="4" key="1">
    <citation type="submission" date="2022-01" db="EMBL/GenBank/DDBJ databases">
        <authorList>
            <person name="Criscuolo A."/>
        </authorList>
    </citation>
    <scope>NUCLEOTIDE SEQUENCE</scope>
    <source>
        <strain evidence="4">CIP111893</strain>
    </source>
</reference>
<name>A0ABM9C1F3_9BACL</name>
<protein>
    <recommendedName>
        <fullName evidence="3">Ketoreductase domain-containing protein</fullName>
    </recommendedName>
</protein>
<dbReference type="Gene3D" id="3.40.50.720">
    <property type="entry name" value="NAD(P)-binding Rossmann-like Domain"/>
    <property type="match status" value="1"/>
</dbReference>
<dbReference type="PANTHER" id="PTHR43775:SF37">
    <property type="entry name" value="SI:DKEY-61P9.11"/>
    <property type="match status" value="1"/>
</dbReference>
<evidence type="ECO:0000259" key="3">
    <source>
        <dbReference type="SMART" id="SM00822"/>
    </source>
</evidence>
<proteinExistence type="predicted"/>
<comment type="caution">
    <text evidence="4">The sequence shown here is derived from an EMBL/GenBank/DDBJ whole genome shotgun (WGS) entry which is preliminary data.</text>
</comment>
<dbReference type="Proteomes" id="UP000838686">
    <property type="component" value="Unassembled WGS sequence"/>
</dbReference>
<dbReference type="SUPFAM" id="SSF51735">
    <property type="entry name" value="NAD(P)-binding Rossmann-fold domains"/>
    <property type="match status" value="2"/>
</dbReference>
<evidence type="ECO:0000256" key="2">
    <source>
        <dbReference type="ARBA" id="ARBA00022553"/>
    </source>
</evidence>
<dbReference type="InterPro" id="IPR057326">
    <property type="entry name" value="KR_dom"/>
</dbReference>
<dbReference type="InterPro" id="IPR013968">
    <property type="entry name" value="PKS_KR"/>
</dbReference>
<dbReference type="PANTHER" id="PTHR43775">
    <property type="entry name" value="FATTY ACID SYNTHASE"/>
    <property type="match status" value="1"/>
</dbReference>
<dbReference type="RefSeq" id="WP_236339978.1">
    <property type="nucleotide sequence ID" value="NZ_CAKMMF010000007.1"/>
</dbReference>
<dbReference type="SMART" id="SM00822">
    <property type="entry name" value="PKS_KR"/>
    <property type="match status" value="1"/>
</dbReference>
<dbReference type="InterPro" id="IPR050091">
    <property type="entry name" value="PKS_NRPS_Biosynth_Enz"/>
</dbReference>
<sequence length="847" mass="94626">MSLIHIQPNHSMNPIDPPVISYPEDGSILPVKRYEWRPIELASAEPQPAALVGKKILLIGGASEDITRVANSLHAYGAYVYHYDLIEDMDDAQLQELKKEIGRLDGMIDFNMEEAFSLSDGHQWESAFARTFRVIRAFYQEWAEETDARRLFYIAVTQMGGKMGYGESSLKQPLGGIWAGLAKSLPREIPNCNAKVIDVGPLDKTELGRLLVHELYNWGVFEVGYQEGVRYGLYAEHAPLHSPVLSLDEHDTVLISGGSRGIGFALAQQLARHHGCRVVVTGRDALPSDDEQYVAFTEDQFKRFQYDRLRSIAQGESVAVLRKQFERMDRQRQLVRHMEQVKSEGLRIDYVPCDFTDAYQVAGLVEELGPGLCGVIHNAGIEETVRFNQKRLQDCMATIRIKVNGFIHLAGALQGKKLAFFCSVGSLSGRWGGMVGQIDYSAANEALTRLGFWASAASILPVQTICWPTWDRLGLITNYRAALKYASAINVEEGIYHWHKNLLSGTIGECIYMGKVGKALVPMQVNGFLPCSIIEAPGIERIHSQVFFLGEVMHFRLFHSIHSISRIDRRTAAFVDDVRLDGEPMIPVSVLLEYGISLAEWVVPEGWLDMQLASLNQVRFNLQALCFGKEEEPFVLEKKATGQWNGDQWIVNVTLDKPGPDAPIRLGSFQLAYAKMEHAAQAQQAEQLRTDEILSSIPRRGSDAPSLSSATSWTWSGHVFSHARPVPASDGGTRLEVPDCPSSRLWTVPHLPGLQLPVNVLENMLRAAWLSWQSNPTAAREQLSQLSISCIRLWPTSDSRHYMSGGDQYWYAANEVGQGIVCMEHITFLGSDSGSYEEERTFVSSVR</sequence>
<evidence type="ECO:0000313" key="5">
    <source>
        <dbReference type="Proteomes" id="UP000838686"/>
    </source>
</evidence>
<dbReference type="Pfam" id="PF08659">
    <property type="entry name" value="KR"/>
    <property type="match status" value="1"/>
</dbReference>
<gene>
    <name evidence="4" type="ORF">PAECIP111893_01637</name>
</gene>
<keyword evidence="5" id="KW-1185">Reference proteome</keyword>
<dbReference type="EMBL" id="CAKMMF010000007">
    <property type="protein sequence ID" value="CAH1201509.1"/>
    <property type="molecule type" value="Genomic_DNA"/>
</dbReference>
<organism evidence="4 5">
    <name type="scientific">Paenibacillus plantiphilus</name>
    <dbReference type="NCBI Taxonomy" id="2905650"/>
    <lineage>
        <taxon>Bacteria</taxon>
        <taxon>Bacillati</taxon>
        <taxon>Bacillota</taxon>
        <taxon>Bacilli</taxon>
        <taxon>Bacillales</taxon>
        <taxon>Paenibacillaceae</taxon>
        <taxon>Paenibacillus</taxon>
    </lineage>
</organism>